<protein>
    <submittedName>
        <fullName evidence="4">Peptidase family C78-domain-containing protein</fullName>
    </submittedName>
</protein>
<dbReference type="Gene3D" id="3.90.70.130">
    <property type="match status" value="1"/>
</dbReference>
<evidence type="ECO:0000256" key="2">
    <source>
        <dbReference type="SAM" id="MobiDB-lite"/>
    </source>
</evidence>
<evidence type="ECO:0000259" key="3">
    <source>
        <dbReference type="Pfam" id="PF07910"/>
    </source>
</evidence>
<dbReference type="Proteomes" id="UP001465668">
    <property type="component" value="Unassembled WGS sequence"/>
</dbReference>
<evidence type="ECO:0000313" key="4">
    <source>
        <dbReference type="EMBL" id="KAK9769032.1"/>
    </source>
</evidence>
<evidence type="ECO:0000256" key="1">
    <source>
        <dbReference type="ARBA" id="ARBA00022801"/>
    </source>
</evidence>
<feature type="region of interest" description="Disordered" evidence="2">
    <location>
        <begin position="461"/>
        <end position="480"/>
    </location>
</feature>
<gene>
    <name evidence="4" type="ORF">SCAR479_02276</name>
</gene>
<accession>A0ABR2X5H6</accession>
<proteinExistence type="predicted"/>
<feature type="region of interest" description="Disordered" evidence="2">
    <location>
        <begin position="163"/>
        <end position="183"/>
    </location>
</feature>
<keyword evidence="5" id="KW-1185">Reference proteome</keyword>
<name>A0ABR2X5H6_9PEZI</name>
<evidence type="ECO:0000313" key="5">
    <source>
        <dbReference type="Proteomes" id="UP001465668"/>
    </source>
</evidence>
<feature type="domain" description="UFSP1/2/DUB catalytic" evidence="3">
    <location>
        <begin position="228"/>
        <end position="448"/>
    </location>
</feature>
<dbReference type="Pfam" id="PF07910">
    <property type="entry name" value="Peptidase_C78"/>
    <property type="match status" value="1"/>
</dbReference>
<reference evidence="4 5" key="1">
    <citation type="submission" date="2024-02" db="EMBL/GenBank/DDBJ databases">
        <title>First draft genome assembly of two strains of Seiridium cardinale.</title>
        <authorList>
            <person name="Emiliani G."/>
            <person name="Scali E."/>
        </authorList>
    </citation>
    <scope>NUCLEOTIDE SEQUENCE [LARGE SCALE GENOMIC DNA]</scope>
    <source>
        <strain evidence="4 5">BM-138-000479</strain>
    </source>
</reference>
<keyword evidence="1" id="KW-0378">Hydrolase</keyword>
<sequence>MASSATEGPLENCPFCGFHPETEYHLLVHMELHHSENGTSPFVAQDGASATSAVTEADTSYIDCPRCGEQVTSAEFGDHSEFHDAEEDDDEAPSETAADSVAQLDNHTNGYHSPYGNNRSDVPEVVRKYGYKSTEHRTTELKNRHSGATDRWKSLLKLPSATRKRVVDDSPAGGHRSRKRLGKEELGKYAHEDTMPGWLVTLLRQKGQIIQGHIVPVLANLLRVSQSTEYAYLCNPAVDHVSKLRREGGFCGYRNIQMLSSYIIGARAEGAHHFDGRLPSVFDIQEYIENAWDHGINAQGRVETGGVRGTRKYIGTPEAQAVFLSLNIPCDAQGFKDQRPGNAETRLLQHIEQYFEEGNFDPAEKVRCTRLPPIYFQHRGHSLTIVGFERKRNGSSELIVFDPMFHDPDSIKNLLDSRQVRASSSDALLKLYRRGNKYLKRFNEFEILKLKSRLPDAETEEQAEMGNYWVPEPGAQAHEH</sequence>
<comment type="caution">
    <text evidence="4">The sequence shown here is derived from an EMBL/GenBank/DDBJ whole genome shotgun (WGS) entry which is preliminary data.</text>
</comment>
<dbReference type="EMBL" id="JARVKM010000251">
    <property type="protein sequence ID" value="KAK9769032.1"/>
    <property type="molecule type" value="Genomic_DNA"/>
</dbReference>
<dbReference type="InterPro" id="IPR012462">
    <property type="entry name" value="UFSP1/2_DUB_cat"/>
</dbReference>
<organism evidence="4 5">
    <name type="scientific">Seiridium cardinale</name>
    <dbReference type="NCBI Taxonomy" id="138064"/>
    <lineage>
        <taxon>Eukaryota</taxon>
        <taxon>Fungi</taxon>
        <taxon>Dikarya</taxon>
        <taxon>Ascomycota</taxon>
        <taxon>Pezizomycotina</taxon>
        <taxon>Sordariomycetes</taxon>
        <taxon>Xylariomycetidae</taxon>
        <taxon>Amphisphaeriales</taxon>
        <taxon>Sporocadaceae</taxon>
        <taxon>Seiridium</taxon>
    </lineage>
</organism>